<dbReference type="PRINTS" id="PR00914">
    <property type="entry name" value="LVIRUSRNAPOL"/>
</dbReference>
<comment type="catalytic activity">
    <reaction evidence="5">
        <text>RNA(n) + a ribonucleoside 5'-triphosphate = RNA(n+1) + diphosphate</text>
        <dbReference type="Rhea" id="RHEA:21248"/>
        <dbReference type="Rhea" id="RHEA-COMP:14527"/>
        <dbReference type="Rhea" id="RHEA-COMP:17342"/>
        <dbReference type="ChEBI" id="CHEBI:33019"/>
        <dbReference type="ChEBI" id="CHEBI:61557"/>
        <dbReference type="ChEBI" id="CHEBI:140395"/>
        <dbReference type="EC" id="2.7.7.48"/>
    </reaction>
</comment>
<evidence type="ECO:0000256" key="5">
    <source>
        <dbReference type="ARBA" id="ARBA00048744"/>
    </source>
</evidence>
<protein>
    <recommendedName>
        <fullName evidence="7">RNA-directed RNA polymerase C-terminal domain-containing protein</fullName>
    </recommendedName>
</protein>
<dbReference type="InterPro" id="IPR043502">
    <property type="entry name" value="DNA/RNA_pol_sf"/>
</dbReference>
<sequence length="554" mass="63916">MEGGRGPKEAFFRRAPSDRVDEIGSAVSKPAEGSKSTTGEESQERYDAEASGGEEEEATAGSREKAVDPADQSDEEEIGDPENGEGSDYAAPLTLGQAIHAKIRRSQLQLTKLALEQDFELDGATRRAFVSAQPPEEYPWQVAVEDLRKLAEGYGWPEFGHDAEMESLSWHARQADDLRKDAPHVAVSEQIISKTVELLPKINLPEDFMQRTHYERTLQRLNYKASPGYPLMFDYPDNRTLFKRDVKGNLDPSRVEMVWQMVRKQLSERSADPIRLFVKPEPHTRRKIDQKRWRLISSVSLIDQIIDQMLFGEMNDSWVSSWFTSPLKVGWVPYMGGWKLFPKGKNLAIDKSSWDWTVQLWLIELELNIRAQLVRYGPHRDYWVELATWRYRKLYVENRFVTSGGIILKQLKPGIQKSGCVNTLMTNSLMQYILHLRVCLETGQHPGWFWCLGDDTLQEIPTHPKEYLDTLRGYCVVKQASLASEFAGFKFVESRVEPLYRAKHAFNMLHMDVLNQDEFRRAYQLLYYKSSHKQRIQELMGEAPSSFRALWDGW</sequence>
<dbReference type="SUPFAM" id="SSF56672">
    <property type="entry name" value="DNA/RNA polymerases"/>
    <property type="match status" value="1"/>
</dbReference>
<name>A0A8K1U4G2_9VIRU</name>
<evidence type="ECO:0000259" key="7">
    <source>
        <dbReference type="Pfam" id="PF00680"/>
    </source>
</evidence>
<feature type="region of interest" description="Disordered" evidence="6">
    <location>
        <begin position="1"/>
        <end position="90"/>
    </location>
</feature>
<evidence type="ECO:0000256" key="2">
    <source>
        <dbReference type="ARBA" id="ARBA00022695"/>
    </source>
</evidence>
<dbReference type="InterPro" id="IPR001205">
    <property type="entry name" value="RNA-dir_pol_C"/>
</dbReference>
<evidence type="ECO:0000256" key="3">
    <source>
        <dbReference type="ARBA" id="ARBA00022741"/>
    </source>
</evidence>
<reference evidence="8" key="1">
    <citation type="submission" date="2020-11" db="EMBL/GenBank/DDBJ databases">
        <title>RNA virus dark matter in the feces of wild birds.</title>
        <authorList>
            <person name="Lu X."/>
            <person name="Yang X.S."/>
            <person name="Zhang W."/>
        </authorList>
    </citation>
    <scope>NUCLEOTIDE SEQUENCE</scope>
    <source>
        <strain evidence="8">Red-flankedBluetail92con74</strain>
    </source>
</reference>
<evidence type="ECO:0000256" key="4">
    <source>
        <dbReference type="ARBA" id="ARBA00022953"/>
    </source>
</evidence>
<dbReference type="Pfam" id="PF00680">
    <property type="entry name" value="RdRP_1"/>
    <property type="match status" value="1"/>
</dbReference>
<dbReference type="EMBL" id="MW239434">
    <property type="protein sequence ID" value="UGO57461.1"/>
    <property type="molecule type" value="Genomic_RNA"/>
</dbReference>
<feature type="compositionally biased region" description="Acidic residues" evidence="6">
    <location>
        <begin position="71"/>
        <end position="85"/>
    </location>
</feature>
<dbReference type="GO" id="GO:0003968">
    <property type="term" value="F:RNA-directed RNA polymerase activity"/>
    <property type="evidence" value="ECO:0007669"/>
    <property type="project" value="UniProtKB-EC"/>
</dbReference>
<keyword evidence="4" id="KW-0693">Viral RNA replication</keyword>
<keyword evidence="2" id="KW-0548">Nucleotidyltransferase</keyword>
<dbReference type="GO" id="GO:0003723">
    <property type="term" value="F:RNA binding"/>
    <property type="evidence" value="ECO:0007669"/>
    <property type="project" value="InterPro"/>
</dbReference>
<feature type="domain" description="RNA-directed RNA polymerase C-terminal" evidence="7">
    <location>
        <begin position="185"/>
        <end position="461"/>
    </location>
</feature>
<keyword evidence="3" id="KW-0547">Nucleotide-binding</keyword>
<organism evidence="8">
    <name type="scientific">Riboviria sp</name>
    <dbReference type="NCBI Taxonomy" id="2585031"/>
    <lineage>
        <taxon>Viruses</taxon>
        <taxon>Riboviria</taxon>
    </lineage>
</organism>
<proteinExistence type="predicted"/>
<dbReference type="GO" id="GO:0000166">
    <property type="term" value="F:nucleotide binding"/>
    <property type="evidence" value="ECO:0007669"/>
    <property type="project" value="UniProtKB-KW"/>
</dbReference>
<evidence type="ECO:0000313" key="8">
    <source>
        <dbReference type="EMBL" id="UGO57461.1"/>
    </source>
</evidence>
<dbReference type="GO" id="GO:0006351">
    <property type="term" value="P:DNA-templated transcription"/>
    <property type="evidence" value="ECO:0007669"/>
    <property type="project" value="InterPro"/>
</dbReference>
<evidence type="ECO:0000256" key="1">
    <source>
        <dbReference type="ARBA" id="ARBA00022679"/>
    </source>
</evidence>
<accession>A0A8K1U4G2</accession>
<keyword evidence="1" id="KW-0808">Transferase</keyword>
<evidence type="ECO:0000256" key="6">
    <source>
        <dbReference type="SAM" id="MobiDB-lite"/>
    </source>
</evidence>
<dbReference type="InterPro" id="IPR001795">
    <property type="entry name" value="RNA-dir_pol_luteovirus"/>
</dbReference>
<feature type="compositionally biased region" description="Basic and acidic residues" evidence="6">
    <location>
        <begin position="1"/>
        <end position="22"/>
    </location>
</feature>